<accession>A0A9P0L8B9</accession>
<proteinExistence type="predicted"/>
<dbReference type="Proteomes" id="UP001152888">
    <property type="component" value="Unassembled WGS sequence"/>
</dbReference>
<evidence type="ECO:0000313" key="2">
    <source>
        <dbReference type="Proteomes" id="UP001152888"/>
    </source>
</evidence>
<name>A0A9P0L8B9_ACAOB</name>
<gene>
    <name evidence="1" type="ORF">ACAOBT_LOCUS19796</name>
</gene>
<dbReference type="OrthoDB" id="424490at2759"/>
<organism evidence="1 2">
    <name type="scientific">Acanthoscelides obtectus</name>
    <name type="common">Bean weevil</name>
    <name type="synonym">Bruchus obtectus</name>
    <dbReference type="NCBI Taxonomy" id="200917"/>
    <lineage>
        <taxon>Eukaryota</taxon>
        <taxon>Metazoa</taxon>
        <taxon>Ecdysozoa</taxon>
        <taxon>Arthropoda</taxon>
        <taxon>Hexapoda</taxon>
        <taxon>Insecta</taxon>
        <taxon>Pterygota</taxon>
        <taxon>Neoptera</taxon>
        <taxon>Endopterygota</taxon>
        <taxon>Coleoptera</taxon>
        <taxon>Polyphaga</taxon>
        <taxon>Cucujiformia</taxon>
        <taxon>Chrysomeloidea</taxon>
        <taxon>Chrysomelidae</taxon>
        <taxon>Bruchinae</taxon>
        <taxon>Bruchini</taxon>
        <taxon>Acanthoscelides</taxon>
    </lineage>
</organism>
<evidence type="ECO:0000313" key="1">
    <source>
        <dbReference type="EMBL" id="CAH1990649.1"/>
    </source>
</evidence>
<dbReference type="AlphaFoldDB" id="A0A9P0L8B9"/>
<keyword evidence="2" id="KW-1185">Reference proteome</keyword>
<comment type="caution">
    <text evidence="1">The sequence shown here is derived from an EMBL/GenBank/DDBJ whole genome shotgun (WGS) entry which is preliminary data.</text>
</comment>
<dbReference type="EMBL" id="CAKOFQ010007094">
    <property type="protein sequence ID" value="CAH1990649.1"/>
    <property type="molecule type" value="Genomic_DNA"/>
</dbReference>
<protein>
    <submittedName>
        <fullName evidence="1">Uncharacterized protein</fullName>
    </submittedName>
</protein>
<sequence length="73" mass="8588">MVYRIQPVANNSITFFDTSQLLIETIGRFLAYFLLIHHPRTTIFVNQLHLSQQTIVDWCSFCREQKNTVETKA</sequence>
<reference evidence="1" key="1">
    <citation type="submission" date="2022-03" db="EMBL/GenBank/DDBJ databases">
        <authorList>
            <person name="Sayadi A."/>
        </authorList>
    </citation>
    <scope>NUCLEOTIDE SEQUENCE</scope>
</reference>